<comment type="caution">
    <text evidence="2">The sequence shown here is derived from an EMBL/GenBank/DDBJ whole genome shotgun (WGS) entry which is preliminary data.</text>
</comment>
<dbReference type="PROSITE" id="PS51257">
    <property type="entry name" value="PROKAR_LIPOPROTEIN"/>
    <property type="match status" value="1"/>
</dbReference>
<evidence type="ECO:0000313" key="2">
    <source>
        <dbReference type="EMBL" id="MBG8552529.1"/>
    </source>
</evidence>
<evidence type="ECO:0008006" key="4">
    <source>
        <dbReference type="Google" id="ProtNLM"/>
    </source>
</evidence>
<proteinExistence type="predicted"/>
<feature type="chain" id="PRO_5045642549" description="Outer membrane protein beta-barrel domain-containing protein" evidence="1">
    <location>
        <begin position="23"/>
        <end position="243"/>
    </location>
</feature>
<evidence type="ECO:0000256" key="1">
    <source>
        <dbReference type="SAM" id="SignalP"/>
    </source>
</evidence>
<name>A0ABS0KXD9_9BACT</name>
<keyword evidence="1" id="KW-0732">Signal</keyword>
<dbReference type="EMBL" id="JADWYK010000001">
    <property type="protein sequence ID" value="MBG8552529.1"/>
    <property type="molecule type" value="Genomic_DNA"/>
</dbReference>
<feature type="signal peptide" evidence="1">
    <location>
        <begin position="1"/>
        <end position="22"/>
    </location>
</feature>
<dbReference type="Proteomes" id="UP000601099">
    <property type="component" value="Unassembled WGS sequence"/>
</dbReference>
<reference evidence="2 3" key="1">
    <citation type="submission" date="2020-11" db="EMBL/GenBank/DDBJ databases">
        <title>Hymenobacter sp.</title>
        <authorList>
            <person name="Kim M.K."/>
        </authorList>
    </citation>
    <scope>NUCLEOTIDE SEQUENCE [LARGE SCALE GENOMIC DNA]</scope>
    <source>
        <strain evidence="2 3">BT594</strain>
    </source>
</reference>
<organism evidence="2 3">
    <name type="scientific">Hymenobacter guriensis</name>
    <dbReference type="NCBI Taxonomy" id="2793065"/>
    <lineage>
        <taxon>Bacteria</taxon>
        <taxon>Pseudomonadati</taxon>
        <taxon>Bacteroidota</taxon>
        <taxon>Cytophagia</taxon>
        <taxon>Cytophagales</taxon>
        <taxon>Hymenobacteraceae</taxon>
        <taxon>Hymenobacter</taxon>
    </lineage>
</organism>
<accession>A0ABS0KXD9</accession>
<dbReference type="RefSeq" id="WP_196953557.1">
    <property type="nucleotide sequence ID" value="NZ_JADWYK010000001.1"/>
</dbReference>
<gene>
    <name evidence="2" type="ORF">I5L79_03175</name>
</gene>
<evidence type="ECO:0000313" key="3">
    <source>
        <dbReference type="Proteomes" id="UP000601099"/>
    </source>
</evidence>
<sequence>MRNAFRVTLAGLPLTLSSCASMYFPPAPNAPLLTQKGEASGAAQVNFQGNFTAQGAYAATNHLGIIGTASFLHTDKKKKALDHDFGELGVGYFTRLKDKRVIEAYAGYGFGTSHRTERTREGLVTDRRDARLEKYFVQVNYSSKDSKTVHLLQRDWPISYGTALRVSYMNMYDFRLNNQPGPNETNILLEPITWTRVGLFGPVQFQFISGSNFGLRHRKYMKAANSVFNFGLIFSVGGQQGRR</sequence>
<protein>
    <recommendedName>
        <fullName evidence="4">Outer membrane protein beta-barrel domain-containing protein</fullName>
    </recommendedName>
</protein>
<keyword evidence="3" id="KW-1185">Reference proteome</keyword>